<dbReference type="InParanoid" id="Q0V591"/>
<dbReference type="AlphaFoldDB" id="Q0V591"/>
<dbReference type="HOGENOM" id="CLU_1971312_0_0_1"/>
<proteinExistence type="predicted"/>
<sequence length="127" mass="14948">MTREGKIDIKHKSEQQEHHKEQEKIDLSRSRRQESQGSCERSRDCKNPGENQPHRSCTSLELNVWPRAKTICPPAPYNDLINCTRPNTWVHVPRVCLELLKPQQNVFHALTIFRPENQSNKLKSKRR</sequence>
<evidence type="ECO:0000313" key="2">
    <source>
        <dbReference type="EMBL" id="EAT92318.1"/>
    </source>
</evidence>
<name>Q0V591_PHANO</name>
<dbReference type="Proteomes" id="UP000001055">
    <property type="component" value="Unassembled WGS sequence"/>
</dbReference>
<accession>Q0V591</accession>
<dbReference type="RefSeq" id="XP_001791496.1">
    <property type="nucleotide sequence ID" value="XM_001791444.1"/>
</dbReference>
<feature type="compositionally biased region" description="Basic and acidic residues" evidence="1">
    <location>
        <begin position="1"/>
        <end position="47"/>
    </location>
</feature>
<dbReference type="GeneID" id="5968266"/>
<organism evidence="2 3">
    <name type="scientific">Phaeosphaeria nodorum (strain SN15 / ATCC MYA-4574 / FGSC 10173)</name>
    <name type="common">Glume blotch fungus</name>
    <name type="synonym">Parastagonospora nodorum</name>
    <dbReference type="NCBI Taxonomy" id="321614"/>
    <lineage>
        <taxon>Eukaryota</taxon>
        <taxon>Fungi</taxon>
        <taxon>Dikarya</taxon>
        <taxon>Ascomycota</taxon>
        <taxon>Pezizomycotina</taxon>
        <taxon>Dothideomycetes</taxon>
        <taxon>Pleosporomycetidae</taxon>
        <taxon>Pleosporales</taxon>
        <taxon>Pleosporineae</taxon>
        <taxon>Phaeosphaeriaceae</taxon>
        <taxon>Parastagonospora</taxon>
    </lineage>
</organism>
<reference evidence="3" key="1">
    <citation type="journal article" date="2007" name="Plant Cell">
        <title>Dothideomycete-plant interactions illuminated by genome sequencing and EST analysis of the wheat pathogen Stagonospora nodorum.</title>
        <authorList>
            <person name="Hane J.K."/>
            <person name="Lowe R.G."/>
            <person name="Solomon P.S."/>
            <person name="Tan K.C."/>
            <person name="Schoch C.L."/>
            <person name="Spatafora J.W."/>
            <person name="Crous P.W."/>
            <person name="Kodira C."/>
            <person name="Birren B.W."/>
            <person name="Galagan J.E."/>
            <person name="Torriani S.F."/>
            <person name="McDonald B.A."/>
            <person name="Oliver R.P."/>
        </authorList>
    </citation>
    <scope>NUCLEOTIDE SEQUENCE [LARGE SCALE GENOMIC DNA]</scope>
    <source>
        <strain evidence="3">SN15 / ATCC MYA-4574 / FGSC 10173</strain>
    </source>
</reference>
<protein>
    <submittedName>
        <fullName evidence="2">Uncharacterized protein</fullName>
    </submittedName>
</protein>
<feature type="region of interest" description="Disordered" evidence="1">
    <location>
        <begin position="1"/>
        <end position="56"/>
    </location>
</feature>
<evidence type="ECO:0000256" key="1">
    <source>
        <dbReference type="SAM" id="MobiDB-lite"/>
    </source>
</evidence>
<dbReference type="EMBL" id="CH445325">
    <property type="protein sequence ID" value="EAT92318.1"/>
    <property type="molecule type" value="Genomic_DNA"/>
</dbReference>
<dbReference type="KEGG" id="pno:SNOG_00823"/>
<gene>
    <name evidence="2" type="ORF">SNOG_00823</name>
</gene>
<evidence type="ECO:0000313" key="3">
    <source>
        <dbReference type="Proteomes" id="UP000001055"/>
    </source>
</evidence>